<evidence type="ECO:0008006" key="5">
    <source>
        <dbReference type="Google" id="ProtNLM"/>
    </source>
</evidence>
<feature type="transmembrane region" description="Helical" evidence="1">
    <location>
        <begin position="191"/>
        <end position="210"/>
    </location>
</feature>
<accession>A0A6N6JL72</accession>
<organism evidence="3 4">
    <name type="scientific">Litoreibacter roseus</name>
    <dbReference type="NCBI Taxonomy" id="2601869"/>
    <lineage>
        <taxon>Bacteria</taxon>
        <taxon>Pseudomonadati</taxon>
        <taxon>Pseudomonadota</taxon>
        <taxon>Alphaproteobacteria</taxon>
        <taxon>Rhodobacterales</taxon>
        <taxon>Roseobacteraceae</taxon>
        <taxon>Litoreibacter</taxon>
    </lineage>
</organism>
<gene>
    <name evidence="3" type="ORF">KIN_36940</name>
</gene>
<sequence length="215" mass="23400">MTPLQKTTLAAIAAGFLVTPAVQAAVLNFELNSGIMFDLSERDDRVGDVEPGGEGLDDFETIFDGIGFYDVIGSFNVDTETLQVFGAEVTTPFATYVQTEDATAAPDFVKLISADGMMALEFVNPITAEDINRPEEYANDDFSEQDRFSYDSFFTEIIEFDPTSLRLFGVSDEASQIDTFSVEDTRSVTPVPLPAGLPLLVGAFGLLGVLRHRRA</sequence>
<keyword evidence="1" id="KW-1133">Transmembrane helix</keyword>
<keyword evidence="2" id="KW-0732">Signal</keyword>
<comment type="caution">
    <text evidence="3">The sequence shown here is derived from an EMBL/GenBank/DDBJ whole genome shotgun (WGS) entry which is preliminary data.</text>
</comment>
<dbReference type="EMBL" id="BLJE01000005">
    <property type="protein sequence ID" value="GFE66620.1"/>
    <property type="molecule type" value="Genomic_DNA"/>
</dbReference>
<feature type="chain" id="PRO_5026958398" description="VPLPA-CTERM protein sorting domain-containing protein" evidence="2">
    <location>
        <begin position="25"/>
        <end position="215"/>
    </location>
</feature>
<name>A0A6N6JL72_9RHOB</name>
<keyword evidence="1" id="KW-0812">Transmembrane</keyword>
<evidence type="ECO:0000256" key="1">
    <source>
        <dbReference type="SAM" id="Phobius"/>
    </source>
</evidence>
<feature type="signal peptide" evidence="2">
    <location>
        <begin position="1"/>
        <end position="24"/>
    </location>
</feature>
<proteinExistence type="predicted"/>
<evidence type="ECO:0000313" key="3">
    <source>
        <dbReference type="EMBL" id="GFE66620.1"/>
    </source>
</evidence>
<reference evidence="3 4" key="1">
    <citation type="submission" date="2019-12" db="EMBL/GenBank/DDBJ databases">
        <title>Litoreibacter badius sp. nov., a novel bacteriochlorophyll a-containing bacterium in the genus Litoreibacter.</title>
        <authorList>
            <person name="Kanamuro M."/>
            <person name="Takabe Y."/>
            <person name="Mori K."/>
            <person name="Takaichi S."/>
            <person name="Hanada S."/>
        </authorList>
    </citation>
    <scope>NUCLEOTIDE SEQUENCE [LARGE SCALE GENOMIC DNA]</scope>
    <source>
        <strain evidence="3 4">K6</strain>
    </source>
</reference>
<evidence type="ECO:0000256" key="2">
    <source>
        <dbReference type="SAM" id="SignalP"/>
    </source>
</evidence>
<evidence type="ECO:0000313" key="4">
    <source>
        <dbReference type="Proteomes" id="UP000436822"/>
    </source>
</evidence>
<keyword evidence="1" id="KW-0472">Membrane</keyword>
<dbReference type="Proteomes" id="UP000436822">
    <property type="component" value="Unassembled WGS sequence"/>
</dbReference>
<dbReference type="RefSeq" id="WP_159809824.1">
    <property type="nucleotide sequence ID" value="NZ_BLJE01000005.1"/>
</dbReference>
<keyword evidence="4" id="KW-1185">Reference proteome</keyword>
<dbReference type="AlphaFoldDB" id="A0A6N6JL72"/>
<protein>
    <recommendedName>
        <fullName evidence="5">VPLPA-CTERM protein sorting domain-containing protein</fullName>
    </recommendedName>
</protein>